<evidence type="ECO:0000256" key="4">
    <source>
        <dbReference type="ARBA" id="ARBA00022692"/>
    </source>
</evidence>
<evidence type="ECO:0000256" key="3">
    <source>
        <dbReference type="ARBA" id="ARBA00022475"/>
    </source>
</evidence>
<sequence>MDIMELILRISIGFLALFVLTRIMGRKEISQMTFFNFVSAIAIGSITANLVANQNFSLRNGIIALAGWSAFTLIMDLIDIKSKQARKVVTGTPITVIKEGKIIEDAMQKSRLDLDSLKAMLRQKNVFSLKDVDYAIFETNGKLSVMKKQDKQSVNKSDMMVGSQPTTYPLATEVVSDGKILSQNLSKLNLDNAWLEKQLQQAGVDSVEDVFYAEVQQDGSLFIDSKDNLLH</sequence>
<comment type="similarity">
    <text evidence="2">Belongs to the UPF0702 family.</text>
</comment>
<gene>
    <name evidence="10" type="ORF">ERJ70_05725</name>
</gene>
<feature type="transmembrane region" description="Helical" evidence="7">
    <location>
        <begin position="58"/>
        <end position="78"/>
    </location>
</feature>
<protein>
    <submittedName>
        <fullName evidence="10">DUF421 domain-containing protein</fullName>
    </submittedName>
</protein>
<keyword evidence="5 7" id="KW-1133">Transmembrane helix</keyword>
<keyword evidence="4 7" id="KW-0812">Transmembrane</keyword>
<keyword evidence="3" id="KW-1003">Cell membrane</keyword>
<dbReference type="Pfam" id="PF20730">
    <property type="entry name" value="YetF_N"/>
    <property type="match status" value="1"/>
</dbReference>
<dbReference type="InterPro" id="IPR007353">
    <property type="entry name" value="DUF421"/>
</dbReference>
<evidence type="ECO:0000259" key="8">
    <source>
        <dbReference type="Pfam" id="PF04239"/>
    </source>
</evidence>
<dbReference type="PANTHER" id="PTHR34582:SF7">
    <property type="entry name" value="UPF0702 TRANSMEMBRANE PROTEIN YDFS"/>
    <property type="match status" value="1"/>
</dbReference>
<feature type="domain" description="YetF-like N-terminal transmembrane" evidence="9">
    <location>
        <begin position="4"/>
        <end position="78"/>
    </location>
</feature>
<dbReference type="Gene3D" id="3.30.240.20">
    <property type="entry name" value="bsu07140 like domains"/>
    <property type="match status" value="2"/>
</dbReference>
<dbReference type="EMBL" id="CP046956">
    <property type="protein sequence ID" value="QTM98839.1"/>
    <property type="molecule type" value="Genomic_DNA"/>
</dbReference>
<organism evidence="10 11">
    <name type="scientific">Sediminibacillus dalangtanensis</name>
    <dbReference type="NCBI Taxonomy" id="2729421"/>
    <lineage>
        <taxon>Bacteria</taxon>
        <taxon>Bacillati</taxon>
        <taxon>Bacillota</taxon>
        <taxon>Bacilli</taxon>
        <taxon>Bacillales</taxon>
        <taxon>Bacillaceae</taxon>
        <taxon>Sediminibacillus</taxon>
    </lineage>
</organism>
<dbReference type="InterPro" id="IPR023090">
    <property type="entry name" value="UPF0702_alpha/beta_dom_sf"/>
</dbReference>
<keyword evidence="11" id="KW-1185">Reference proteome</keyword>
<feature type="transmembrane region" description="Helical" evidence="7">
    <location>
        <begin position="32"/>
        <end position="52"/>
    </location>
</feature>
<evidence type="ECO:0000256" key="7">
    <source>
        <dbReference type="SAM" id="Phobius"/>
    </source>
</evidence>
<feature type="transmembrane region" description="Helical" evidence="7">
    <location>
        <begin position="6"/>
        <end position="25"/>
    </location>
</feature>
<evidence type="ECO:0000256" key="5">
    <source>
        <dbReference type="ARBA" id="ARBA00022989"/>
    </source>
</evidence>
<dbReference type="PANTHER" id="PTHR34582">
    <property type="entry name" value="UPF0702 TRANSMEMBRANE PROTEIN YCAP"/>
    <property type="match status" value="1"/>
</dbReference>
<keyword evidence="6 7" id="KW-0472">Membrane</keyword>
<evidence type="ECO:0000259" key="9">
    <source>
        <dbReference type="Pfam" id="PF20730"/>
    </source>
</evidence>
<evidence type="ECO:0000313" key="10">
    <source>
        <dbReference type="EMBL" id="QTM98839.1"/>
    </source>
</evidence>
<proteinExistence type="inferred from homology"/>
<feature type="domain" description="YetF C-terminal" evidence="8">
    <location>
        <begin position="81"/>
        <end position="216"/>
    </location>
</feature>
<evidence type="ECO:0000313" key="11">
    <source>
        <dbReference type="Proteomes" id="UP000665043"/>
    </source>
</evidence>
<dbReference type="InterPro" id="IPR048454">
    <property type="entry name" value="YetF_N"/>
</dbReference>
<dbReference type="Proteomes" id="UP000665043">
    <property type="component" value="Chromosome"/>
</dbReference>
<comment type="subcellular location">
    <subcellularLocation>
        <location evidence="1">Cell membrane</location>
        <topology evidence="1">Multi-pass membrane protein</topology>
    </subcellularLocation>
</comment>
<dbReference type="RefSeq" id="WP_209367819.1">
    <property type="nucleotide sequence ID" value="NZ_CP046956.1"/>
</dbReference>
<accession>A0ABX7VPM5</accession>
<evidence type="ECO:0000256" key="6">
    <source>
        <dbReference type="ARBA" id="ARBA00023136"/>
    </source>
</evidence>
<reference evidence="10 11" key="1">
    <citation type="submission" date="2019-12" db="EMBL/GenBank/DDBJ databases">
        <title>The whole genome sequencing of a strain isolated from a Mars analog, Dalangtan Playa.</title>
        <authorList>
            <person name="Huang T."/>
        </authorList>
    </citation>
    <scope>NUCLEOTIDE SEQUENCE [LARGE SCALE GENOMIC DNA]</scope>
    <source>
        <strain evidence="10 11">DP4-553-S</strain>
    </source>
</reference>
<dbReference type="Pfam" id="PF04239">
    <property type="entry name" value="DUF421"/>
    <property type="match status" value="1"/>
</dbReference>
<evidence type="ECO:0000256" key="1">
    <source>
        <dbReference type="ARBA" id="ARBA00004651"/>
    </source>
</evidence>
<evidence type="ECO:0000256" key="2">
    <source>
        <dbReference type="ARBA" id="ARBA00006448"/>
    </source>
</evidence>
<name>A0ABX7VPM5_9BACI</name>